<evidence type="ECO:0000256" key="1">
    <source>
        <dbReference type="SAM" id="Phobius"/>
    </source>
</evidence>
<dbReference type="InterPro" id="IPR011701">
    <property type="entry name" value="MFS"/>
</dbReference>
<keyword evidence="1" id="KW-0812">Transmembrane</keyword>
<dbReference type="PANTHER" id="PTHR11360:SF284">
    <property type="entry name" value="EG:103B4.3 PROTEIN-RELATED"/>
    <property type="match status" value="1"/>
</dbReference>
<keyword evidence="1" id="KW-1133">Transmembrane helix</keyword>
<feature type="transmembrane region" description="Helical" evidence="1">
    <location>
        <begin position="32"/>
        <end position="55"/>
    </location>
</feature>
<sequence>MIPTTTSSDSKSSSVEQRVPIGWKPVAPDGGYGWVVVFGAFLIHVFADGFVYSFGVIGQSLVDKYGYSNSEVSTILSLLSGLMYAIGIIAAVMCNKLGCRTTAVIGALLSAAGCGVSYFATHLIHLVFSIGVVMGAGLGLLYCPAIVIVTMYFEKNRSLATGITVCGSGVGTLGFAKLIAYFITLLEPDLLAIFPIYGGILLLCIPCGLLFKPVPLEPIYEEDDEELALKQRKLKFDQKEASCQLSFRQALFDLRKVPNFLCLCVRRLSNFLVTVGFNAAPMFLPMNAEAVLNKEKQQAANAVSFYGFANVLGRLFFGWICDRKLPFKWACLVFAMHNFIVYVAFCSFFGFMVSSYAALTSVLLVDLIGIDLMTTGLGLLLLFHGGACIAGPVIGGYLFDISKDYGWTFALIGGCLLVGGLILPATHLVPGRHIPVKEQPQTEENIVLMDSMPEKDLDMYIDNINVLHTV</sequence>
<dbReference type="InterPro" id="IPR036259">
    <property type="entry name" value="MFS_trans_sf"/>
</dbReference>
<dbReference type="InterPro" id="IPR050327">
    <property type="entry name" value="Proton-linked_MCT"/>
</dbReference>
<feature type="transmembrane region" description="Helical" evidence="1">
    <location>
        <begin position="75"/>
        <end position="94"/>
    </location>
</feature>
<feature type="transmembrane region" description="Helical" evidence="1">
    <location>
        <begin position="377"/>
        <end position="399"/>
    </location>
</feature>
<feature type="transmembrane region" description="Helical" evidence="1">
    <location>
        <begin position="159"/>
        <end position="184"/>
    </location>
</feature>
<dbReference type="Gene3D" id="1.20.1250.20">
    <property type="entry name" value="MFS general substrate transporter like domains"/>
    <property type="match status" value="1"/>
</dbReference>
<dbReference type="WBParaSite" id="jg12095">
    <property type="protein sequence ID" value="jg12095"/>
    <property type="gene ID" value="jg12095"/>
</dbReference>
<feature type="transmembrane region" description="Helical" evidence="1">
    <location>
        <begin position="126"/>
        <end position="152"/>
    </location>
</feature>
<feature type="transmembrane region" description="Helical" evidence="1">
    <location>
        <begin position="405"/>
        <end position="429"/>
    </location>
</feature>
<dbReference type="PANTHER" id="PTHR11360">
    <property type="entry name" value="MONOCARBOXYLATE TRANSPORTER"/>
    <property type="match status" value="1"/>
</dbReference>
<keyword evidence="1" id="KW-0472">Membrane</keyword>
<evidence type="ECO:0000313" key="2">
    <source>
        <dbReference type="Proteomes" id="UP000887574"/>
    </source>
</evidence>
<feature type="transmembrane region" description="Helical" evidence="1">
    <location>
        <begin position="101"/>
        <end position="120"/>
    </location>
</feature>
<organism evidence="2 3">
    <name type="scientific">Ditylenchus dipsaci</name>
    <dbReference type="NCBI Taxonomy" id="166011"/>
    <lineage>
        <taxon>Eukaryota</taxon>
        <taxon>Metazoa</taxon>
        <taxon>Ecdysozoa</taxon>
        <taxon>Nematoda</taxon>
        <taxon>Chromadorea</taxon>
        <taxon>Rhabditida</taxon>
        <taxon>Tylenchina</taxon>
        <taxon>Tylenchomorpha</taxon>
        <taxon>Sphaerularioidea</taxon>
        <taxon>Anguinidae</taxon>
        <taxon>Anguininae</taxon>
        <taxon>Ditylenchus</taxon>
    </lineage>
</organism>
<evidence type="ECO:0000313" key="3">
    <source>
        <dbReference type="WBParaSite" id="jg12095"/>
    </source>
</evidence>
<dbReference type="CDD" id="cd17352">
    <property type="entry name" value="MFS_MCT_SLC16"/>
    <property type="match status" value="1"/>
</dbReference>
<name>A0A915CTL1_9BILA</name>
<keyword evidence="2" id="KW-1185">Reference proteome</keyword>
<dbReference type="Proteomes" id="UP000887574">
    <property type="component" value="Unplaced"/>
</dbReference>
<dbReference type="AlphaFoldDB" id="A0A915CTL1"/>
<protein>
    <submittedName>
        <fullName evidence="3">Major facilitator superfamily (MFS) profile domain-containing protein</fullName>
    </submittedName>
</protein>
<accession>A0A915CTL1</accession>
<feature type="transmembrane region" description="Helical" evidence="1">
    <location>
        <begin position="303"/>
        <end position="320"/>
    </location>
</feature>
<reference evidence="3" key="1">
    <citation type="submission" date="2022-11" db="UniProtKB">
        <authorList>
            <consortium name="WormBaseParasite"/>
        </authorList>
    </citation>
    <scope>IDENTIFICATION</scope>
</reference>
<feature type="transmembrane region" description="Helical" evidence="1">
    <location>
        <begin position="340"/>
        <end position="365"/>
    </location>
</feature>
<feature type="transmembrane region" description="Helical" evidence="1">
    <location>
        <begin position="190"/>
        <end position="211"/>
    </location>
</feature>
<proteinExistence type="predicted"/>
<dbReference type="SUPFAM" id="SSF103473">
    <property type="entry name" value="MFS general substrate transporter"/>
    <property type="match status" value="1"/>
</dbReference>
<dbReference type="Pfam" id="PF07690">
    <property type="entry name" value="MFS_1"/>
    <property type="match status" value="1"/>
</dbReference>
<dbReference type="GO" id="GO:0008028">
    <property type="term" value="F:monocarboxylic acid transmembrane transporter activity"/>
    <property type="evidence" value="ECO:0007669"/>
    <property type="project" value="TreeGrafter"/>
</dbReference>